<dbReference type="RefSeq" id="WP_394822788.1">
    <property type="nucleotide sequence ID" value="NZ_CP089984.1"/>
</dbReference>
<evidence type="ECO:0000259" key="10">
    <source>
        <dbReference type="PROSITE" id="PS50878"/>
    </source>
</evidence>
<evidence type="ECO:0000313" key="11">
    <source>
        <dbReference type="EMBL" id="WXB13168.1"/>
    </source>
</evidence>
<comment type="similarity">
    <text evidence="8">Belongs to the bacterial reverse transcriptase family.</text>
</comment>
<dbReference type="Pfam" id="PF00078">
    <property type="entry name" value="RVT_1"/>
    <property type="match status" value="1"/>
</dbReference>
<dbReference type="Proteomes" id="UP001370348">
    <property type="component" value="Chromosome"/>
</dbReference>
<evidence type="ECO:0000256" key="7">
    <source>
        <dbReference type="ARBA" id="ARBA00023118"/>
    </source>
</evidence>
<dbReference type="EC" id="2.7.7.49" evidence="1"/>
<accession>A0ABZ2LTJ0</accession>
<organism evidence="11 12">
    <name type="scientific">Pendulispora albinea</name>
    <dbReference type="NCBI Taxonomy" id="2741071"/>
    <lineage>
        <taxon>Bacteria</taxon>
        <taxon>Pseudomonadati</taxon>
        <taxon>Myxococcota</taxon>
        <taxon>Myxococcia</taxon>
        <taxon>Myxococcales</taxon>
        <taxon>Sorangiineae</taxon>
        <taxon>Pendulisporaceae</taxon>
        <taxon>Pendulispora</taxon>
    </lineage>
</organism>
<keyword evidence="4" id="KW-0479">Metal-binding</keyword>
<keyword evidence="7" id="KW-0051">Antiviral defense</keyword>
<evidence type="ECO:0000313" key="12">
    <source>
        <dbReference type="Proteomes" id="UP001370348"/>
    </source>
</evidence>
<dbReference type="InterPro" id="IPR051083">
    <property type="entry name" value="GrpII_Intron_Splice-Mob/Def"/>
</dbReference>
<keyword evidence="12" id="KW-1185">Reference proteome</keyword>
<dbReference type="PRINTS" id="PR00866">
    <property type="entry name" value="RNADNAPOLMS"/>
</dbReference>
<gene>
    <name evidence="11" type="ORF">LZC94_35650</name>
</gene>
<protein>
    <recommendedName>
        <fullName evidence="1">RNA-directed DNA polymerase</fullName>
        <ecNumber evidence="1">2.7.7.49</ecNumber>
    </recommendedName>
</protein>
<evidence type="ECO:0000256" key="6">
    <source>
        <dbReference type="ARBA" id="ARBA00022918"/>
    </source>
</evidence>
<evidence type="ECO:0000256" key="1">
    <source>
        <dbReference type="ARBA" id="ARBA00012493"/>
    </source>
</evidence>
<dbReference type="InterPro" id="IPR000477">
    <property type="entry name" value="RT_dom"/>
</dbReference>
<dbReference type="SUPFAM" id="SSF56672">
    <property type="entry name" value="DNA/RNA polymerases"/>
    <property type="match status" value="1"/>
</dbReference>
<dbReference type="InterPro" id="IPR043502">
    <property type="entry name" value="DNA/RNA_pol_sf"/>
</dbReference>
<dbReference type="PANTHER" id="PTHR34047">
    <property type="entry name" value="NUCLEAR INTRON MATURASE 1, MITOCHONDRIAL-RELATED"/>
    <property type="match status" value="1"/>
</dbReference>
<evidence type="ECO:0000256" key="2">
    <source>
        <dbReference type="ARBA" id="ARBA00022679"/>
    </source>
</evidence>
<evidence type="ECO:0000256" key="5">
    <source>
        <dbReference type="ARBA" id="ARBA00022842"/>
    </source>
</evidence>
<evidence type="ECO:0000256" key="4">
    <source>
        <dbReference type="ARBA" id="ARBA00022723"/>
    </source>
</evidence>
<evidence type="ECO:0000256" key="8">
    <source>
        <dbReference type="ARBA" id="ARBA00034120"/>
    </source>
</evidence>
<keyword evidence="3" id="KW-0548">Nucleotidyltransferase</keyword>
<evidence type="ECO:0000256" key="9">
    <source>
        <dbReference type="ARBA" id="ARBA00048173"/>
    </source>
</evidence>
<dbReference type="PROSITE" id="PS50878">
    <property type="entry name" value="RT_POL"/>
    <property type="match status" value="1"/>
</dbReference>
<feature type="domain" description="Reverse transcriptase" evidence="10">
    <location>
        <begin position="166"/>
        <end position="398"/>
    </location>
</feature>
<evidence type="ECO:0000256" key="3">
    <source>
        <dbReference type="ARBA" id="ARBA00022695"/>
    </source>
</evidence>
<dbReference type="PANTHER" id="PTHR34047:SF7">
    <property type="entry name" value="RNA-DIRECTED DNA POLYMERASE"/>
    <property type="match status" value="1"/>
</dbReference>
<comment type="catalytic activity">
    <reaction evidence="9">
        <text>DNA(n) + a 2'-deoxyribonucleoside 5'-triphosphate = DNA(n+1) + diphosphate</text>
        <dbReference type="Rhea" id="RHEA:22508"/>
        <dbReference type="Rhea" id="RHEA-COMP:17339"/>
        <dbReference type="Rhea" id="RHEA-COMP:17340"/>
        <dbReference type="ChEBI" id="CHEBI:33019"/>
        <dbReference type="ChEBI" id="CHEBI:61560"/>
        <dbReference type="ChEBI" id="CHEBI:173112"/>
        <dbReference type="EC" id="2.7.7.49"/>
    </reaction>
</comment>
<dbReference type="GO" id="GO:0003964">
    <property type="term" value="F:RNA-directed DNA polymerase activity"/>
    <property type="evidence" value="ECO:0007669"/>
    <property type="project" value="UniProtKB-KW"/>
</dbReference>
<dbReference type="InterPro" id="IPR000123">
    <property type="entry name" value="Reverse_transcriptase_msDNA"/>
</dbReference>
<name>A0ABZ2LTJ0_9BACT</name>
<dbReference type="CDD" id="cd03487">
    <property type="entry name" value="RT_Bac_retron_II"/>
    <property type="match status" value="1"/>
</dbReference>
<proteinExistence type="inferred from homology"/>
<keyword evidence="2" id="KW-0808">Transferase</keyword>
<dbReference type="EMBL" id="CP089984">
    <property type="protein sequence ID" value="WXB13168.1"/>
    <property type="molecule type" value="Genomic_DNA"/>
</dbReference>
<reference evidence="11 12" key="1">
    <citation type="submission" date="2021-12" db="EMBL/GenBank/DDBJ databases">
        <title>Discovery of the Pendulisporaceae a myxobacterial family with distinct sporulation behavior and unique specialized metabolism.</title>
        <authorList>
            <person name="Garcia R."/>
            <person name="Popoff A."/>
            <person name="Bader C.D."/>
            <person name="Loehr J."/>
            <person name="Walesch S."/>
            <person name="Walt C."/>
            <person name="Boldt J."/>
            <person name="Bunk B."/>
            <person name="Haeckl F.J.F.P.J."/>
            <person name="Gunesch A.P."/>
            <person name="Birkelbach J."/>
            <person name="Nuebel U."/>
            <person name="Pietschmann T."/>
            <person name="Bach T."/>
            <person name="Mueller R."/>
        </authorList>
    </citation>
    <scope>NUCLEOTIDE SEQUENCE [LARGE SCALE GENOMIC DNA]</scope>
    <source>
        <strain evidence="11 12">MSr11954</strain>
    </source>
</reference>
<sequence length="483" mass="53102">MTESVAATPLVVLDLEKLPAPTADATERARDQRKKRAAARQQDIARWKAIEEAGGNDAWIDGELRQRGLFVDTDPSTLAESEKASFKEKKRVEAVEKRRLAKLAWKAYLATHVSHVGSGVFYCDDNDEPAKERDLRVARAKENGLGDLDSPASLAKALGITVPELRWLAYHREVESASHYRFWTIAKRDGSRRMITAPKPELKAAQRWLLRNVFEKLPVHGAAHGFLSARSIATNAAVHAGARLIVKVDVKDFFPTVTLRRIKGMLRKAGLPENVATLIALVATEPPRDVVQFRGQTLYVAKGPRACPQGAPTSPAITNAICRRLDRRMSGLARMMGFTYSRYADDLAFSYHADTRPPVGQLLHGVHAILASEGFRVHAKKTAVMRSGMSQRVTGLVVNSAARDGVPAARVPRDVVRRLKAAIFNREKGRPPPAGKGEESLAQLKGMAAFVHMTDEKRGRAFLDRIAALEAREGATSSPRTPS</sequence>
<keyword evidence="6 11" id="KW-0695">RNA-directed DNA polymerase</keyword>
<keyword evidence="5" id="KW-0460">Magnesium</keyword>